<dbReference type="GeneTree" id="ENSGT00970000198079"/>
<dbReference type="RefSeq" id="XP_007897091.1">
    <property type="nucleotide sequence ID" value="XM_007898900.2"/>
</dbReference>
<dbReference type="GeneID" id="103182048"/>
<dbReference type="PANTHER" id="PTHR11639:SF134">
    <property type="entry name" value="PROTEIN S100-A1-RELATED"/>
    <property type="match status" value="1"/>
</dbReference>
<dbReference type="GO" id="GO:0005509">
    <property type="term" value="F:calcium ion binding"/>
    <property type="evidence" value="ECO:0007669"/>
    <property type="project" value="InterPro"/>
</dbReference>
<evidence type="ECO:0000256" key="1">
    <source>
        <dbReference type="ARBA" id="ARBA00007323"/>
    </source>
</evidence>
<protein>
    <submittedName>
        <fullName evidence="4">Protein S100-A6-like</fullName>
    </submittedName>
</protein>
<evidence type="ECO:0000256" key="2">
    <source>
        <dbReference type="ARBA" id="ARBA00022837"/>
    </source>
</evidence>
<dbReference type="Gene3D" id="1.10.238.10">
    <property type="entry name" value="EF-hand"/>
    <property type="match status" value="1"/>
</dbReference>
<dbReference type="Proteomes" id="UP000314986">
    <property type="component" value="Unassembled WGS sequence"/>
</dbReference>
<sequence>MSFAEHSELQKLMKGIVDIFRNYAGCKNTLTNSEAKELLEKELFANVQAPDHLEKMKSHMKILDTNQDGIITFVEFINLLTVLMVLKSSKLQGCPIPTKQKCK</sequence>
<evidence type="ECO:0000313" key="5">
    <source>
        <dbReference type="Proteomes" id="UP000314986"/>
    </source>
</evidence>
<feature type="domain" description="EF-hand" evidence="3">
    <location>
        <begin position="51"/>
        <end position="86"/>
    </location>
</feature>
<dbReference type="InterPro" id="IPR013787">
    <property type="entry name" value="S100_Ca-bd_sub"/>
</dbReference>
<reference evidence="5" key="3">
    <citation type="journal article" date="2014" name="Nature">
        <title>Elephant shark genome provides unique insights into gnathostome evolution.</title>
        <authorList>
            <consortium name="International Elephant Shark Genome Sequencing Consortium"/>
            <person name="Venkatesh B."/>
            <person name="Lee A.P."/>
            <person name="Ravi V."/>
            <person name="Maurya A.K."/>
            <person name="Lian M.M."/>
            <person name="Swann J.B."/>
            <person name="Ohta Y."/>
            <person name="Flajnik M.F."/>
            <person name="Sutoh Y."/>
            <person name="Kasahara M."/>
            <person name="Hoon S."/>
            <person name="Gangu V."/>
            <person name="Roy S.W."/>
            <person name="Irimia M."/>
            <person name="Korzh V."/>
            <person name="Kondrychyn I."/>
            <person name="Lim Z.W."/>
            <person name="Tay B.H."/>
            <person name="Tohari S."/>
            <person name="Kong K.W."/>
            <person name="Ho S."/>
            <person name="Lorente-Galdos B."/>
            <person name="Quilez J."/>
            <person name="Marques-Bonet T."/>
            <person name="Raney B.J."/>
            <person name="Ingham P.W."/>
            <person name="Tay A."/>
            <person name="Hillier L.W."/>
            <person name="Minx P."/>
            <person name="Boehm T."/>
            <person name="Wilson R.K."/>
            <person name="Brenner S."/>
            <person name="Warren W.C."/>
        </authorList>
    </citation>
    <scope>NUCLEOTIDE SEQUENCE [LARGE SCALE GENOMIC DNA]</scope>
</reference>
<proteinExistence type="inferred from homology"/>
<dbReference type="PANTHER" id="PTHR11639">
    <property type="entry name" value="S100 CALCIUM-BINDING PROTEIN"/>
    <property type="match status" value="1"/>
</dbReference>
<keyword evidence="5" id="KW-1185">Reference proteome</keyword>
<dbReference type="CDD" id="cd00213">
    <property type="entry name" value="S-100"/>
    <property type="match status" value="1"/>
</dbReference>
<reference evidence="5" key="1">
    <citation type="journal article" date="2006" name="Science">
        <title>Ancient noncoding elements conserved in the human genome.</title>
        <authorList>
            <person name="Venkatesh B."/>
            <person name="Kirkness E.F."/>
            <person name="Loh Y.H."/>
            <person name="Halpern A.L."/>
            <person name="Lee A.P."/>
            <person name="Johnson J."/>
            <person name="Dandona N."/>
            <person name="Viswanathan L.D."/>
            <person name="Tay A."/>
            <person name="Venter J.C."/>
            <person name="Strausberg R.L."/>
            <person name="Brenner S."/>
        </authorList>
    </citation>
    <scope>NUCLEOTIDE SEQUENCE [LARGE SCALE GENOMIC DNA]</scope>
</reference>
<dbReference type="InterPro" id="IPR002048">
    <property type="entry name" value="EF_hand_dom"/>
</dbReference>
<dbReference type="InterPro" id="IPR011992">
    <property type="entry name" value="EF-hand-dom_pair"/>
</dbReference>
<keyword evidence="2" id="KW-0106">Calcium</keyword>
<dbReference type="Pfam" id="PF01023">
    <property type="entry name" value="S_100"/>
    <property type="match status" value="1"/>
</dbReference>
<reference evidence="4" key="5">
    <citation type="submission" date="2025-09" db="UniProtKB">
        <authorList>
            <consortium name="Ensembl"/>
        </authorList>
    </citation>
    <scope>IDENTIFICATION</scope>
</reference>
<dbReference type="OrthoDB" id="26525at2759"/>
<reference evidence="4" key="4">
    <citation type="submission" date="2025-08" db="UniProtKB">
        <authorList>
            <consortium name="Ensembl"/>
        </authorList>
    </citation>
    <scope>IDENTIFICATION</scope>
</reference>
<dbReference type="GO" id="GO:0046914">
    <property type="term" value="F:transition metal ion binding"/>
    <property type="evidence" value="ECO:0007669"/>
    <property type="project" value="InterPro"/>
</dbReference>
<dbReference type="KEGG" id="cmk:103182048"/>
<dbReference type="SUPFAM" id="SSF47473">
    <property type="entry name" value="EF-hand"/>
    <property type="match status" value="1"/>
</dbReference>
<reference evidence="5" key="2">
    <citation type="journal article" date="2007" name="PLoS Biol.">
        <title>Survey sequencing and comparative analysis of the elephant shark (Callorhinchus milii) genome.</title>
        <authorList>
            <person name="Venkatesh B."/>
            <person name="Kirkness E.F."/>
            <person name="Loh Y.H."/>
            <person name="Halpern A.L."/>
            <person name="Lee A.P."/>
            <person name="Johnson J."/>
            <person name="Dandona N."/>
            <person name="Viswanathan L.D."/>
            <person name="Tay A."/>
            <person name="Venter J.C."/>
            <person name="Strausberg R.L."/>
            <person name="Brenner S."/>
        </authorList>
    </citation>
    <scope>NUCLEOTIDE SEQUENCE [LARGE SCALE GENOMIC DNA]</scope>
</reference>
<dbReference type="InParanoid" id="A0A4W3H9U2"/>
<dbReference type="InterPro" id="IPR034325">
    <property type="entry name" value="S-100_dom"/>
</dbReference>
<dbReference type="SMART" id="SM01394">
    <property type="entry name" value="S_100"/>
    <property type="match status" value="1"/>
</dbReference>
<evidence type="ECO:0000259" key="3">
    <source>
        <dbReference type="PROSITE" id="PS50222"/>
    </source>
</evidence>
<gene>
    <name evidence="4" type="primary">LOC103182048</name>
</gene>
<dbReference type="PROSITE" id="PS00018">
    <property type="entry name" value="EF_HAND_1"/>
    <property type="match status" value="1"/>
</dbReference>
<comment type="similarity">
    <text evidence="1">Belongs to the S-100 family.</text>
</comment>
<dbReference type="Ensembl" id="ENSCMIT00000012224.1">
    <property type="protein sequence ID" value="ENSCMIP00000011937.1"/>
    <property type="gene ID" value="ENSCMIG00000006159.1"/>
</dbReference>
<organism evidence="4 5">
    <name type="scientific">Callorhinchus milii</name>
    <name type="common">Ghost shark</name>
    <dbReference type="NCBI Taxonomy" id="7868"/>
    <lineage>
        <taxon>Eukaryota</taxon>
        <taxon>Metazoa</taxon>
        <taxon>Chordata</taxon>
        <taxon>Craniata</taxon>
        <taxon>Vertebrata</taxon>
        <taxon>Chondrichthyes</taxon>
        <taxon>Holocephali</taxon>
        <taxon>Chimaeriformes</taxon>
        <taxon>Callorhinchidae</taxon>
        <taxon>Callorhinchus</taxon>
    </lineage>
</organism>
<dbReference type="PROSITE" id="PS50222">
    <property type="entry name" value="EF_HAND_2"/>
    <property type="match status" value="1"/>
</dbReference>
<name>A0A4W3H9U2_CALMI</name>
<evidence type="ECO:0000313" key="4">
    <source>
        <dbReference type="Ensembl" id="ENSCMIP00000011937.1"/>
    </source>
</evidence>
<dbReference type="InterPro" id="IPR018247">
    <property type="entry name" value="EF_Hand_1_Ca_BS"/>
</dbReference>
<dbReference type="AlphaFoldDB" id="A0A4W3H9U2"/>
<accession>A0A4W3H9U2</accession>